<dbReference type="InterPro" id="IPR051449">
    <property type="entry name" value="ABC-2_transporter_component"/>
</dbReference>
<protein>
    <submittedName>
        <fullName evidence="8">ABC transporter permease</fullName>
    </submittedName>
</protein>
<sequence length="426" mass="47240">MRKLLASIVKELQLLAHDKVGLLLLYLMPVVLVFIITVVQDSAFKLVNDNQLELLVANKDKGALGDSLVAVLKQSGNFLLDEKNDLSEKQLQEEGLSGGKLASIYIPENFSEAIENNTSTITQLILTEFGVTEDTLAVAERKETSLTIYFDPILQENFQYTLVTNLQTILSGMENKVMLENLFEQMGYDEIPEHIAAKMTGEKTPIIAKHASLDGQQKMTPNSTQHNVPAWSIFAMFFMVVSLGGNLVKERLSGSFVRLMTIPPSFMYTLISKMLVYLGVAVSQLFLLFCIGHLIFPSMGLPQLQIPDAFLQLLIVSILSGMAAVSYAVVIGTYAKSQEQANGFGAVSIVIFAAIGGIWVPTFVMPDYMQTVALFSPLHWCLEGYYVLFLKNGDWNALSSSIIFLSLFVIVCQILTFVKLKMQNYL</sequence>
<reference evidence="8" key="1">
    <citation type="submission" date="2020-09" db="EMBL/GenBank/DDBJ databases">
        <title>Taishania pollutisoli gen. nov., sp. nov., Isolated from Tetrabromobisphenol A-Contaminated Soil.</title>
        <authorList>
            <person name="Chen Q."/>
        </authorList>
    </citation>
    <scope>NUCLEOTIDE SEQUENCE</scope>
    <source>
        <strain evidence="8">CZZ-1</strain>
    </source>
</reference>
<keyword evidence="5 6" id="KW-0472">Membrane</keyword>
<dbReference type="RefSeq" id="WP_216713327.1">
    <property type="nucleotide sequence ID" value="NZ_JACVEL010000001.1"/>
</dbReference>
<feature type="transmembrane region" description="Helical" evidence="6">
    <location>
        <begin position="309"/>
        <end position="331"/>
    </location>
</feature>
<feature type="transmembrane region" description="Helical" evidence="6">
    <location>
        <begin position="228"/>
        <end position="248"/>
    </location>
</feature>
<dbReference type="PANTHER" id="PTHR30294">
    <property type="entry name" value="MEMBRANE COMPONENT OF ABC TRANSPORTER YHHJ-RELATED"/>
    <property type="match status" value="1"/>
</dbReference>
<dbReference type="AlphaFoldDB" id="A0A8J6PGC1"/>
<keyword evidence="4 6" id="KW-1133">Transmembrane helix</keyword>
<keyword evidence="3 6" id="KW-0812">Transmembrane</keyword>
<dbReference type="GO" id="GO:0140359">
    <property type="term" value="F:ABC-type transporter activity"/>
    <property type="evidence" value="ECO:0007669"/>
    <property type="project" value="InterPro"/>
</dbReference>
<feature type="transmembrane region" description="Helical" evidence="6">
    <location>
        <begin position="397"/>
        <end position="418"/>
    </location>
</feature>
<feature type="transmembrane region" description="Helical" evidence="6">
    <location>
        <begin position="20"/>
        <end position="39"/>
    </location>
</feature>
<evidence type="ECO:0000259" key="7">
    <source>
        <dbReference type="Pfam" id="PF12698"/>
    </source>
</evidence>
<gene>
    <name evidence="8" type="ORF">H9Y05_01720</name>
</gene>
<comment type="caution">
    <text evidence="8">The sequence shown here is derived from an EMBL/GenBank/DDBJ whole genome shotgun (WGS) entry which is preliminary data.</text>
</comment>
<dbReference type="EMBL" id="JACVEL010000001">
    <property type="protein sequence ID" value="MBC9811181.1"/>
    <property type="molecule type" value="Genomic_DNA"/>
</dbReference>
<comment type="subcellular location">
    <subcellularLocation>
        <location evidence="1">Cell membrane</location>
        <topology evidence="1">Multi-pass membrane protein</topology>
    </subcellularLocation>
</comment>
<dbReference type="Proteomes" id="UP000652681">
    <property type="component" value="Unassembled WGS sequence"/>
</dbReference>
<evidence type="ECO:0000256" key="6">
    <source>
        <dbReference type="SAM" id="Phobius"/>
    </source>
</evidence>
<evidence type="ECO:0000256" key="2">
    <source>
        <dbReference type="ARBA" id="ARBA00022475"/>
    </source>
</evidence>
<accession>A0A8J6PGC1</accession>
<dbReference type="Pfam" id="PF12698">
    <property type="entry name" value="ABC2_membrane_3"/>
    <property type="match status" value="1"/>
</dbReference>
<feature type="domain" description="ABC-2 type transporter transmembrane" evidence="7">
    <location>
        <begin position="21"/>
        <end position="417"/>
    </location>
</feature>
<organism evidence="8 9">
    <name type="scientific">Taishania pollutisoli</name>
    <dbReference type="NCBI Taxonomy" id="2766479"/>
    <lineage>
        <taxon>Bacteria</taxon>
        <taxon>Pseudomonadati</taxon>
        <taxon>Bacteroidota</taxon>
        <taxon>Flavobacteriia</taxon>
        <taxon>Flavobacteriales</taxon>
        <taxon>Crocinitomicaceae</taxon>
        <taxon>Taishania</taxon>
    </lineage>
</organism>
<feature type="transmembrane region" description="Helical" evidence="6">
    <location>
        <begin position="275"/>
        <end position="297"/>
    </location>
</feature>
<dbReference type="Gene3D" id="3.40.1710.10">
    <property type="entry name" value="abc type-2 transporter like domain"/>
    <property type="match status" value="1"/>
</dbReference>
<evidence type="ECO:0000256" key="5">
    <source>
        <dbReference type="ARBA" id="ARBA00023136"/>
    </source>
</evidence>
<feature type="transmembrane region" description="Helical" evidence="6">
    <location>
        <begin position="343"/>
        <end position="364"/>
    </location>
</feature>
<dbReference type="InterPro" id="IPR013525">
    <property type="entry name" value="ABC2_TM"/>
</dbReference>
<dbReference type="GO" id="GO:0005886">
    <property type="term" value="C:plasma membrane"/>
    <property type="evidence" value="ECO:0007669"/>
    <property type="project" value="UniProtKB-SubCell"/>
</dbReference>
<evidence type="ECO:0000256" key="1">
    <source>
        <dbReference type="ARBA" id="ARBA00004651"/>
    </source>
</evidence>
<proteinExistence type="predicted"/>
<evidence type="ECO:0000256" key="3">
    <source>
        <dbReference type="ARBA" id="ARBA00022692"/>
    </source>
</evidence>
<keyword evidence="9" id="KW-1185">Reference proteome</keyword>
<evidence type="ECO:0000256" key="4">
    <source>
        <dbReference type="ARBA" id="ARBA00022989"/>
    </source>
</evidence>
<evidence type="ECO:0000313" key="8">
    <source>
        <dbReference type="EMBL" id="MBC9811181.1"/>
    </source>
</evidence>
<evidence type="ECO:0000313" key="9">
    <source>
        <dbReference type="Proteomes" id="UP000652681"/>
    </source>
</evidence>
<name>A0A8J6PGC1_9FLAO</name>
<dbReference type="PANTHER" id="PTHR30294:SF38">
    <property type="entry name" value="TRANSPORT PERMEASE PROTEIN"/>
    <property type="match status" value="1"/>
</dbReference>
<keyword evidence="2" id="KW-1003">Cell membrane</keyword>